<feature type="region of interest" description="Disordered" evidence="7">
    <location>
        <begin position="524"/>
        <end position="543"/>
    </location>
</feature>
<dbReference type="SMART" id="SM00458">
    <property type="entry name" value="RICIN"/>
    <property type="match status" value="1"/>
</dbReference>
<dbReference type="Pfam" id="PF14200">
    <property type="entry name" value="RicinB_lectin_2"/>
    <property type="match status" value="1"/>
</dbReference>
<dbReference type="InterPro" id="IPR017853">
    <property type="entry name" value="GH"/>
</dbReference>
<dbReference type="EC" id="3.2.1.51" evidence="3"/>
<dbReference type="InterPro" id="IPR019546">
    <property type="entry name" value="TAT_signal_bac_arc"/>
</dbReference>
<dbReference type="SUPFAM" id="SSF51445">
    <property type="entry name" value="(Trans)glycosidases"/>
    <property type="match status" value="1"/>
</dbReference>
<dbReference type="PRINTS" id="PR00741">
    <property type="entry name" value="GLHYDRLASE29"/>
</dbReference>
<dbReference type="PROSITE" id="PS51318">
    <property type="entry name" value="TAT"/>
    <property type="match status" value="1"/>
</dbReference>
<dbReference type="SMART" id="SM00812">
    <property type="entry name" value="Alpha_L_fucos"/>
    <property type="match status" value="1"/>
</dbReference>
<comment type="similarity">
    <text evidence="2">Belongs to the glycosyl hydrolase 29 family.</text>
</comment>
<dbReference type="RefSeq" id="WP_407986995.1">
    <property type="nucleotide sequence ID" value="NZ_AP035881.2"/>
</dbReference>
<protein>
    <recommendedName>
        <fullName evidence="3">alpha-L-fucosidase</fullName>
        <ecNumber evidence="3">3.2.1.51</ecNumber>
    </recommendedName>
</protein>
<dbReference type="GO" id="GO:0006004">
    <property type="term" value="P:fucose metabolic process"/>
    <property type="evidence" value="ECO:0007669"/>
    <property type="project" value="InterPro"/>
</dbReference>
<proteinExistence type="inferred from homology"/>
<accession>A0AB33JSW7</accession>
<dbReference type="EMBL" id="AP035881">
    <property type="protein sequence ID" value="BFP44399.1"/>
    <property type="molecule type" value="Genomic_DNA"/>
</dbReference>
<comment type="function">
    <text evidence="1">Alpha-L-fucosidase is responsible for hydrolyzing the alpha-1,6-linked fucose joined to the reducing-end N-acetylglucosamine of the carbohydrate moieties of glycoproteins.</text>
</comment>
<evidence type="ECO:0000259" key="8">
    <source>
        <dbReference type="SMART" id="SM00458"/>
    </source>
</evidence>
<organism evidence="9">
    <name type="scientific">Kitasatospora sp. CMC57</name>
    <dbReference type="NCBI Taxonomy" id="3231513"/>
    <lineage>
        <taxon>Bacteria</taxon>
        <taxon>Bacillati</taxon>
        <taxon>Actinomycetota</taxon>
        <taxon>Actinomycetes</taxon>
        <taxon>Kitasatosporales</taxon>
        <taxon>Streptomycetaceae</taxon>
        <taxon>Kitasatospora</taxon>
    </lineage>
</organism>
<dbReference type="InterPro" id="IPR006311">
    <property type="entry name" value="TAT_signal"/>
</dbReference>
<evidence type="ECO:0000256" key="6">
    <source>
        <dbReference type="ARBA" id="ARBA00023295"/>
    </source>
</evidence>
<dbReference type="InterPro" id="IPR013780">
    <property type="entry name" value="Glyco_hydro_b"/>
</dbReference>
<evidence type="ECO:0000256" key="4">
    <source>
        <dbReference type="ARBA" id="ARBA00022729"/>
    </source>
</evidence>
<sequence length="598" mass="64685">MSSEQLSRRQLIRAAAIAGGAAAFGLPQILLADSARAYTLPSKMTWWYQARFGMFIHFGSYSYHGTGEWAFSSENYTKATYQPQVSAPFNPTGFNADTIADLALNAGMKYLVVTAKHHEGFAMYDSNVASFTDTTGSKPYNLRRYTAYQGDPLAALKSACEARGIKFGLYYSIMDWSHRSQTINRSVNFTDMASMGARAAYITDMKAQLQELLTRYDPAVLWFDGDWCGNPATPTLTDWWTQADGVELYNWLISRKPDLIVNERVKRDVGLGDFACPEQTVPAEPLGRAWETCATMNGAWGYASWAENSYRSVRTIIQEFVTVASRDGNYLLNIGPKGDGTVTAGTTTVLQGMASWMATNKDSIHGTSGSPFTAEPSWGKFTRKPGKLFAHVFSWPTSGTLQIPLVQNTVNRVYLMSSPTVPLSYTVSGGILNVSVPATAPDANDSVVVVEVTGMPAVVADGVYQLVCARSGKALDNGNTAIAGTQVVQWTVNGGAPQQWRVTGLEAGRFKLVSVRSGLALDNGGSTGTGTTLTQQPDNGSDRQQWSITALGGGSYRLTNRVSGMALDNSNSTTEGQATIQWTVNGGTPQQWSLVKVG</sequence>
<dbReference type="GO" id="GO:0004560">
    <property type="term" value="F:alpha-L-fucosidase activity"/>
    <property type="evidence" value="ECO:0007669"/>
    <property type="project" value="InterPro"/>
</dbReference>
<dbReference type="InterPro" id="IPR000933">
    <property type="entry name" value="Glyco_hydro_29"/>
</dbReference>
<dbReference type="PANTHER" id="PTHR10030">
    <property type="entry name" value="ALPHA-L-FUCOSIDASE"/>
    <property type="match status" value="1"/>
</dbReference>
<evidence type="ECO:0000313" key="9">
    <source>
        <dbReference type="EMBL" id="BFP44399.1"/>
    </source>
</evidence>
<dbReference type="PANTHER" id="PTHR10030:SF37">
    <property type="entry name" value="ALPHA-L-FUCOSIDASE-RELATED"/>
    <property type="match status" value="1"/>
</dbReference>
<dbReference type="InterPro" id="IPR035992">
    <property type="entry name" value="Ricin_B-like_lectins"/>
</dbReference>
<dbReference type="Gene3D" id="3.20.20.80">
    <property type="entry name" value="Glycosidases"/>
    <property type="match status" value="1"/>
</dbReference>
<dbReference type="SUPFAM" id="SSF50370">
    <property type="entry name" value="Ricin B-like lectins"/>
    <property type="match status" value="1"/>
</dbReference>
<reference evidence="9" key="1">
    <citation type="submission" date="2024-07" db="EMBL/GenBank/DDBJ databases">
        <title>Complete genome sequences of cellulolytic bacteria, Kitasatospora sp. CMC57 and Streptomyces sp. CMC78, isolated from Japanese agricultural soil.</title>
        <authorList>
            <person name="Hashimoto T."/>
            <person name="Ito M."/>
            <person name="Iwamoto M."/>
            <person name="Fukahori D."/>
            <person name="Shoda T."/>
            <person name="Sakoda M."/>
            <person name="Morohoshi T."/>
            <person name="Mitsuboshi M."/>
            <person name="Nishizawa T."/>
        </authorList>
    </citation>
    <scope>NUCLEOTIDE SEQUENCE</scope>
    <source>
        <strain evidence="9">CMC57</strain>
    </source>
</reference>
<dbReference type="Pfam" id="PF01120">
    <property type="entry name" value="Alpha_L_fucos"/>
    <property type="match status" value="1"/>
</dbReference>
<dbReference type="AlphaFoldDB" id="A0AB33JSW7"/>
<evidence type="ECO:0000256" key="5">
    <source>
        <dbReference type="ARBA" id="ARBA00022801"/>
    </source>
</evidence>
<dbReference type="InterPro" id="IPR000772">
    <property type="entry name" value="Ricin_B_lectin"/>
</dbReference>
<dbReference type="Gene3D" id="2.60.40.1180">
    <property type="entry name" value="Golgi alpha-mannosidase II"/>
    <property type="match status" value="1"/>
</dbReference>
<dbReference type="NCBIfam" id="TIGR01409">
    <property type="entry name" value="TAT_signal_seq"/>
    <property type="match status" value="1"/>
</dbReference>
<dbReference type="InterPro" id="IPR057739">
    <property type="entry name" value="Glyco_hydro_29_N"/>
</dbReference>
<keyword evidence="5" id="KW-0378">Hydrolase</keyword>
<dbReference type="CDD" id="cd00161">
    <property type="entry name" value="beta-trefoil_Ricin-like"/>
    <property type="match status" value="1"/>
</dbReference>
<dbReference type="Gene3D" id="2.80.10.50">
    <property type="match status" value="1"/>
</dbReference>
<evidence type="ECO:0000256" key="3">
    <source>
        <dbReference type="ARBA" id="ARBA00012662"/>
    </source>
</evidence>
<gene>
    <name evidence="9" type="ORF">KCMC57_07670</name>
</gene>
<name>A0AB33JSW7_9ACTN</name>
<feature type="domain" description="Ricin B lectin" evidence="8">
    <location>
        <begin position="461"/>
        <end position="595"/>
    </location>
</feature>
<keyword evidence="6" id="KW-0326">Glycosidase</keyword>
<dbReference type="InterPro" id="IPR016286">
    <property type="entry name" value="FUC_metazoa-typ"/>
</dbReference>
<dbReference type="GO" id="GO:0016139">
    <property type="term" value="P:glycoside catabolic process"/>
    <property type="evidence" value="ECO:0007669"/>
    <property type="project" value="TreeGrafter"/>
</dbReference>
<evidence type="ECO:0000256" key="2">
    <source>
        <dbReference type="ARBA" id="ARBA00007951"/>
    </source>
</evidence>
<dbReference type="GO" id="GO:0005764">
    <property type="term" value="C:lysosome"/>
    <property type="evidence" value="ECO:0007669"/>
    <property type="project" value="TreeGrafter"/>
</dbReference>
<keyword evidence="4" id="KW-0732">Signal</keyword>
<evidence type="ECO:0000256" key="1">
    <source>
        <dbReference type="ARBA" id="ARBA00004071"/>
    </source>
</evidence>
<dbReference type="PROSITE" id="PS50231">
    <property type="entry name" value="RICIN_B_LECTIN"/>
    <property type="match status" value="1"/>
</dbReference>
<evidence type="ECO:0000256" key="7">
    <source>
        <dbReference type="SAM" id="MobiDB-lite"/>
    </source>
</evidence>